<protein>
    <submittedName>
        <fullName evidence="2">Uncharacterized protein</fullName>
    </submittedName>
</protein>
<gene>
    <name evidence="2" type="ORF">JZL65_01600</name>
</gene>
<dbReference type="Proteomes" id="UP000683551">
    <property type="component" value="Chromosome"/>
</dbReference>
<name>A0A9E6SY48_9PROT</name>
<dbReference type="EMBL" id="CP071137">
    <property type="protein sequence ID" value="QWY77810.1"/>
    <property type="molecule type" value="Genomic_DNA"/>
</dbReference>
<feature type="region of interest" description="Disordered" evidence="1">
    <location>
        <begin position="115"/>
        <end position="145"/>
    </location>
</feature>
<sequence>MKTKSQIAKPFTTNIDPMDQNLYYFPVHIECRYTNVSMDPLLVEQLVNIFGSQTKARAWISQVAGQIFTLRSTNKNAIKFSNAGLSRLVCREAWRMIISPDGGHLQDIRSVGGSHPLSQEVSPGRKINSAIKPSQSTTIDDDSDDDFYPIF</sequence>
<proteinExistence type="predicted"/>
<dbReference type="AlphaFoldDB" id="A0A9E6SY48"/>
<reference evidence="2" key="1">
    <citation type="submission" date="2021-02" db="EMBL/GenBank/DDBJ databases">
        <title>Comparative genomics of Ferrovum myxofaciens strains, predominant extremophile bacteria forming large biofilm stalactites in acid mine ecosystems.</title>
        <authorList>
            <person name="Burkartova K."/>
            <person name="Ridl J."/>
            <person name="Pajer P."/>
            <person name="Falteisek L."/>
        </authorList>
    </citation>
    <scope>NUCLEOTIDE SEQUENCE</scope>
    <source>
        <strain evidence="2">MI1III</strain>
    </source>
</reference>
<evidence type="ECO:0000313" key="3">
    <source>
        <dbReference type="Proteomes" id="UP000683551"/>
    </source>
</evidence>
<dbReference type="RefSeq" id="WP_273145288.1">
    <property type="nucleotide sequence ID" value="NZ_CP053675.1"/>
</dbReference>
<evidence type="ECO:0000256" key="1">
    <source>
        <dbReference type="SAM" id="MobiDB-lite"/>
    </source>
</evidence>
<accession>A0A9E6SY48</accession>
<organism evidence="2 3">
    <name type="scientific">Ferrovum myxofaciens</name>
    <dbReference type="NCBI Taxonomy" id="416213"/>
    <lineage>
        <taxon>Bacteria</taxon>
        <taxon>Pseudomonadati</taxon>
        <taxon>Pseudomonadota</taxon>
        <taxon>Betaproteobacteria</taxon>
        <taxon>Ferrovales</taxon>
        <taxon>Ferrovaceae</taxon>
        <taxon>Ferrovum</taxon>
    </lineage>
</organism>
<evidence type="ECO:0000313" key="2">
    <source>
        <dbReference type="EMBL" id="QWY77810.1"/>
    </source>
</evidence>